<name>A0A382M1C1_9ZZZZ</name>
<gene>
    <name evidence="1" type="ORF">METZ01_LOCUS294589</name>
</gene>
<organism evidence="1">
    <name type="scientific">marine metagenome</name>
    <dbReference type="NCBI Taxonomy" id="408172"/>
    <lineage>
        <taxon>unclassified sequences</taxon>
        <taxon>metagenomes</taxon>
        <taxon>ecological metagenomes</taxon>
    </lineage>
</organism>
<sequence>MIVLRGAVAPSRGAGLDLTGIGTDREVRDDVVAGLAGAVADDCGE</sequence>
<feature type="non-terminal residue" evidence="1">
    <location>
        <position position="45"/>
    </location>
</feature>
<accession>A0A382M1C1</accession>
<proteinExistence type="predicted"/>
<dbReference type="EMBL" id="UINC01090096">
    <property type="protein sequence ID" value="SVC41735.1"/>
    <property type="molecule type" value="Genomic_DNA"/>
</dbReference>
<reference evidence="1" key="1">
    <citation type="submission" date="2018-05" db="EMBL/GenBank/DDBJ databases">
        <authorList>
            <person name="Lanie J.A."/>
            <person name="Ng W.-L."/>
            <person name="Kazmierczak K.M."/>
            <person name="Andrzejewski T.M."/>
            <person name="Davidsen T.M."/>
            <person name="Wayne K.J."/>
            <person name="Tettelin H."/>
            <person name="Glass J.I."/>
            <person name="Rusch D."/>
            <person name="Podicherti R."/>
            <person name="Tsui H.-C.T."/>
            <person name="Winkler M.E."/>
        </authorList>
    </citation>
    <scope>NUCLEOTIDE SEQUENCE</scope>
</reference>
<dbReference type="AlphaFoldDB" id="A0A382M1C1"/>
<protein>
    <submittedName>
        <fullName evidence="1">Uncharacterized protein</fullName>
    </submittedName>
</protein>
<evidence type="ECO:0000313" key="1">
    <source>
        <dbReference type="EMBL" id="SVC41735.1"/>
    </source>
</evidence>